<dbReference type="AlphaFoldDB" id="A0A382CSP9"/>
<feature type="non-terminal residue" evidence="1">
    <location>
        <position position="74"/>
    </location>
</feature>
<gene>
    <name evidence="1" type="ORF">METZ01_LOCUS181445</name>
</gene>
<proteinExistence type="predicted"/>
<dbReference type="EMBL" id="UINC01035725">
    <property type="protein sequence ID" value="SVB28591.1"/>
    <property type="molecule type" value="Genomic_DNA"/>
</dbReference>
<protein>
    <submittedName>
        <fullName evidence="1">Uncharacterized protein</fullName>
    </submittedName>
</protein>
<reference evidence="1" key="1">
    <citation type="submission" date="2018-05" db="EMBL/GenBank/DDBJ databases">
        <authorList>
            <person name="Lanie J.A."/>
            <person name="Ng W.-L."/>
            <person name="Kazmierczak K.M."/>
            <person name="Andrzejewski T.M."/>
            <person name="Davidsen T.M."/>
            <person name="Wayne K.J."/>
            <person name="Tettelin H."/>
            <person name="Glass J.I."/>
            <person name="Rusch D."/>
            <person name="Podicherti R."/>
            <person name="Tsui H.-C.T."/>
            <person name="Winkler M.E."/>
        </authorList>
    </citation>
    <scope>NUCLEOTIDE SEQUENCE</scope>
</reference>
<organism evidence="1">
    <name type="scientific">marine metagenome</name>
    <dbReference type="NCBI Taxonomy" id="408172"/>
    <lineage>
        <taxon>unclassified sequences</taxon>
        <taxon>metagenomes</taxon>
        <taxon>ecological metagenomes</taxon>
    </lineage>
</organism>
<feature type="non-terminal residue" evidence="1">
    <location>
        <position position="1"/>
    </location>
</feature>
<name>A0A382CSP9_9ZZZZ</name>
<sequence>EDTHDIFRARLPFTRGLSPSFRYRAADRSSAVRTQKPLPHGFQGGPAGTVCVLKHESWRSGVWERNGSEATSEL</sequence>
<evidence type="ECO:0000313" key="1">
    <source>
        <dbReference type="EMBL" id="SVB28591.1"/>
    </source>
</evidence>
<accession>A0A382CSP9</accession>